<evidence type="ECO:0000313" key="3">
    <source>
        <dbReference type="Proteomes" id="UP000321181"/>
    </source>
</evidence>
<dbReference type="GO" id="GO:0003824">
    <property type="term" value="F:catalytic activity"/>
    <property type="evidence" value="ECO:0007669"/>
    <property type="project" value="UniProtKB-ARBA"/>
</dbReference>
<name>A0A512DAJ3_9CELL</name>
<dbReference type="OrthoDB" id="9770427at2"/>
<dbReference type="EMBL" id="BJYY01000010">
    <property type="protein sequence ID" value="GEO33504.1"/>
    <property type="molecule type" value="Genomic_DNA"/>
</dbReference>
<dbReference type="Gene3D" id="3.40.50.1820">
    <property type="entry name" value="alpha/beta hydrolase"/>
    <property type="match status" value="1"/>
</dbReference>
<comment type="caution">
    <text evidence="2">The sequence shown here is derived from an EMBL/GenBank/DDBJ whole genome shotgun (WGS) entry which is preliminary data.</text>
</comment>
<dbReference type="PANTHER" id="PTHR37946">
    <property type="entry name" value="SLL1969 PROTEIN"/>
    <property type="match status" value="1"/>
</dbReference>
<dbReference type="Pfam" id="PF00561">
    <property type="entry name" value="Abhydrolase_1"/>
    <property type="match status" value="1"/>
</dbReference>
<feature type="domain" description="AB hydrolase-1" evidence="1">
    <location>
        <begin position="53"/>
        <end position="151"/>
    </location>
</feature>
<dbReference type="RefSeq" id="WP_146901567.1">
    <property type="nucleotide sequence ID" value="NZ_BAAARM010000002.1"/>
</dbReference>
<organism evidence="2 3">
    <name type="scientific">Cellulomonas aerilata</name>
    <dbReference type="NCBI Taxonomy" id="515326"/>
    <lineage>
        <taxon>Bacteria</taxon>
        <taxon>Bacillati</taxon>
        <taxon>Actinomycetota</taxon>
        <taxon>Actinomycetes</taxon>
        <taxon>Micrococcales</taxon>
        <taxon>Cellulomonadaceae</taxon>
        <taxon>Cellulomonas</taxon>
    </lineage>
</organism>
<evidence type="ECO:0000259" key="1">
    <source>
        <dbReference type="Pfam" id="PF00561"/>
    </source>
</evidence>
<gene>
    <name evidence="2" type="ORF">CAE01nite_12290</name>
</gene>
<reference evidence="2 3" key="1">
    <citation type="submission" date="2019-07" db="EMBL/GenBank/DDBJ databases">
        <title>Whole genome shotgun sequence of Cellulomonas aerilata NBRC 106308.</title>
        <authorList>
            <person name="Hosoyama A."/>
            <person name="Uohara A."/>
            <person name="Ohji S."/>
            <person name="Ichikawa N."/>
        </authorList>
    </citation>
    <scope>NUCLEOTIDE SEQUENCE [LARGE SCALE GENOMIC DNA]</scope>
    <source>
        <strain evidence="2 3">NBRC 106308</strain>
    </source>
</reference>
<proteinExistence type="predicted"/>
<accession>A0A512DAJ3</accession>
<evidence type="ECO:0000313" key="2">
    <source>
        <dbReference type="EMBL" id="GEO33504.1"/>
    </source>
</evidence>
<dbReference type="SUPFAM" id="SSF53474">
    <property type="entry name" value="alpha/beta-Hydrolases"/>
    <property type="match status" value="1"/>
</dbReference>
<sequence length="247" mass="26910">MPSRDLLTRAAHAVRTAVWWTQDYAYVSFWQVAGLLLPGGAERFTEPADRRDPPVVLVPGVYESWRFMRPLAAALHRHGHPVHLVPALRYNTGTIPEMARLVAEHLAAADLRDVVVVAHSKGGLIGKYAMLHHDPEGRIQGVVAISTPFAGSPYARWIPLAAVRAFVPTDVTLAALTADLVTNSRITSIYNSFDPHIPGGSHLDGAVNIRLRTPGHFRILSDPELVPTVLAALERTGPDPRATGTTR</sequence>
<dbReference type="InterPro" id="IPR029058">
    <property type="entry name" value="AB_hydrolase_fold"/>
</dbReference>
<dbReference type="InterPro" id="IPR000073">
    <property type="entry name" value="AB_hydrolase_1"/>
</dbReference>
<keyword evidence="3" id="KW-1185">Reference proteome</keyword>
<dbReference type="PANTHER" id="PTHR37946:SF1">
    <property type="entry name" value="SLL1969 PROTEIN"/>
    <property type="match status" value="1"/>
</dbReference>
<dbReference type="AlphaFoldDB" id="A0A512DAJ3"/>
<dbReference type="Proteomes" id="UP000321181">
    <property type="component" value="Unassembled WGS sequence"/>
</dbReference>
<protein>
    <recommendedName>
        <fullName evidence="1">AB hydrolase-1 domain-containing protein</fullName>
    </recommendedName>
</protein>